<dbReference type="InterPro" id="IPR040387">
    <property type="entry name" value="RIN4/NOI4"/>
</dbReference>
<dbReference type="PANTHER" id="PTHR33159">
    <property type="entry name" value="RPM1-INTERACTING PROTEIN 4 (RIN4) FAMILY PROTEIN"/>
    <property type="match status" value="1"/>
</dbReference>
<dbReference type="PANTHER" id="PTHR33159:SF49">
    <property type="entry name" value="RPM1-INTERACTING PROTEIN 4"/>
    <property type="match status" value="1"/>
</dbReference>
<dbReference type="AlphaFoldDB" id="A0A6N2NB45"/>
<feature type="compositionally biased region" description="Polar residues" evidence="1">
    <location>
        <begin position="98"/>
        <end position="117"/>
    </location>
</feature>
<feature type="region of interest" description="Disordered" evidence="1">
    <location>
        <begin position="97"/>
        <end position="126"/>
    </location>
</feature>
<accession>A0A6N2NB45</accession>
<feature type="region of interest" description="Disordered" evidence="1">
    <location>
        <begin position="49"/>
        <end position="78"/>
    </location>
</feature>
<dbReference type="Pfam" id="PF05627">
    <property type="entry name" value="AvrRpt-cleavage"/>
    <property type="match status" value="1"/>
</dbReference>
<reference evidence="3" key="1">
    <citation type="submission" date="2019-03" db="EMBL/GenBank/DDBJ databases">
        <authorList>
            <person name="Mank J."/>
            <person name="Almeida P."/>
        </authorList>
    </citation>
    <scope>NUCLEOTIDE SEQUENCE</scope>
    <source>
        <strain evidence="3">78183</strain>
    </source>
</reference>
<dbReference type="InterPro" id="IPR008700">
    <property type="entry name" value="TypeIII_avirulence_cleave"/>
</dbReference>
<proteinExistence type="predicted"/>
<name>A0A6N2NB45_SALVM</name>
<gene>
    <name evidence="3" type="ORF">SVIM_LOCUS491399</name>
</gene>
<evidence type="ECO:0000259" key="2">
    <source>
        <dbReference type="Pfam" id="PF05627"/>
    </source>
</evidence>
<sequence length="137" mass="15246">MKKYKNYKASHNVPRHLTFVFRLNGHPELNSSSSLHCLLPSISPAKPVPAPSMAVQSGRQHQRAASIPKFGAWDETDPQSGEGFTVIFDRVKEEKQIAPSTFPSVPTRPVNHQTSQRNHGKSSSPSKFCCCFFPRGE</sequence>
<organism evidence="3">
    <name type="scientific">Salix viminalis</name>
    <name type="common">Common osier</name>
    <name type="synonym">Basket willow</name>
    <dbReference type="NCBI Taxonomy" id="40686"/>
    <lineage>
        <taxon>Eukaryota</taxon>
        <taxon>Viridiplantae</taxon>
        <taxon>Streptophyta</taxon>
        <taxon>Embryophyta</taxon>
        <taxon>Tracheophyta</taxon>
        <taxon>Spermatophyta</taxon>
        <taxon>Magnoliopsida</taxon>
        <taxon>eudicotyledons</taxon>
        <taxon>Gunneridae</taxon>
        <taxon>Pentapetalae</taxon>
        <taxon>rosids</taxon>
        <taxon>fabids</taxon>
        <taxon>Malpighiales</taxon>
        <taxon>Salicaceae</taxon>
        <taxon>Saliceae</taxon>
        <taxon>Salix</taxon>
    </lineage>
</organism>
<dbReference type="EMBL" id="CAADRP010002251">
    <property type="protein sequence ID" value="VFU64143.1"/>
    <property type="molecule type" value="Genomic_DNA"/>
</dbReference>
<evidence type="ECO:0000313" key="3">
    <source>
        <dbReference type="EMBL" id="VFU64143.1"/>
    </source>
</evidence>
<feature type="domain" description="RIN4 pathogenic type III effector avirulence factor Avr cleavage site" evidence="2">
    <location>
        <begin position="62"/>
        <end position="96"/>
    </location>
</feature>
<dbReference type="GO" id="GO:0005886">
    <property type="term" value="C:plasma membrane"/>
    <property type="evidence" value="ECO:0007669"/>
    <property type="project" value="TreeGrafter"/>
</dbReference>
<evidence type="ECO:0000256" key="1">
    <source>
        <dbReference type="SAM" id="MobiDB-lite"/>
    </source>
</evidence>
<protein>
    <recommendedName>
        <fullName evidence="2">RIN4 pathogenic type III effector avirulence factor Avr cleavage site domain-containing protein</fullName>
    </recommendedName>
</protein>